<keyword evidence="2" id="KW-1185">Reference proteome</keyword>
<dbReference type="InterPro" id="IPR023214">
    <property type="entry name" value="HAD_sf"/>
</dbReference>
<dbReference type="SFLD" id="SFLDG01140">
    <property type="entry name" value="C2.B:_Phosphomannomutase_and_P"/>
    <property type="match status" value="1"/>
</dbReference>
<dbReference type="PROSITE" id="PS01228">
    <property type="entry name" value="COF_1"/>
    <property type="match status" value="1"/>
</dbReference>
<evidence type="ECO:0000313" key="2">
    <source>
        <dbReference type="Proteomes" id="UP001482154"/>
    </source>
</evidence>
<dbReference type="SFLD" id="SFLDG01144">
    <property type="entry name" value="C2.B.4:_PGP_Like"/>
    <property type="match status" value="1"/>
</dbReference>
<dbReference type="GO" id="GO:0016787">
    <property type="term" value="F:hydrolase activity"/>
    <property type="evidence" value="ECO:0007669"/>
    <property type="project" value="UniProtKB-KW"/>
</dbReference>
<dbReference type="Pfam" id="PF08282">
    <property type="entry name" value="Hydrolase_3"/>
    <property type="match status" value="1"/>
</dbReference>
<gene>
    <name evidence="1" type="ORF">AAAU51_06050</name>
</gene>
<dbReference type="Gene3D" id="3.40.50.1000">
    <property type="entry name" value="HAD superfamily/HAD-like"/>
    <property type="match status" value="1"/>
</dbReference>
<dbReference type="InterPro" id="IPR006379">
    <property type="entry name" value="HAD-SF_hydro_IIB"/>
</dbReference>
<dbReference type="SFLD" id="SFLDS00003">
    <property type="entry name" value="Haloacid_Dehalogenase"/>
    <property type="match status" value="1"/>
</dbReference>
<dbReference type="NCBIfam" id="TIGR01484">
    <property type="entry name" value="HAD-SF-IIB"/>
    <property type="match status" value="1"/>
</dbReference>
<organism evidence="1 2">
    <name type="scientific">Anaerostipes amylophilus</name>
    <dbReference type="NCBI Taxonomy" id="2981779"/>
    <lineage>
        <taxon>Bacteria</taxon>
        <taxon>Bacillati</taxon>
        <taxon>Bacillota</taxon>
        <taxon>Clostridia</taxon>
        <taxon>Lachnospirales</taxon>
        <taxon>Lachnospiraceae</taxon>
        <taxon>Anaerostipes</taxon>
    </lineage>
</organism>
<dbReference type="EC" id="3.1.3.-" evidence="1"/>
<name>A0ABV1IUW1_9FIRM</name>
<comment type="caution">
    <text evidence="1">The sequence shown here is derived from an EMBL/GenBank/DDBJ whole genome shotgun (WGS) entry which is preliminary data.</text>
</comment>
<proteinExistence type="predicted"/>
<dbReference type="NCBIfam" id="TIGR00099">
    <property type="entry name" value="Cof-subfamily"/>
    <property type="match status" value="1"/>
</dbReference>
<dbReference type="Proteomes" id="UP001482154">
    <property type="component" value="Unassembled WGS sequence"/>
</dbReference>
<reference evidence="1 2" key="1">
    <citation type="submission" date="2024-04" db="EMBL/GenBank/DDBJ databases">
        <title>Human intestinal bacterial collection.</title>
        <authorList>
            <person name="Pauvert C."/>
            <person name="Hitch T.C.A."/>
            <person name="Clavel T."/>
        </authorList>
    </citation>
    <scope>NUCLEOTIDE SEQUENCE [LARGE SCALE GENOMIC DNA]</scope>
    <source>
        <strain evidence="1 2">CLA-AA-H249</strain>
    </source>
</reference>
<dbReference type="EMBL" id="JBBNIN010000006">
    <property type="protein sequence ID" value="MEQ2710733.1"/>
    <property type="molecule type" value="Genomic_DNA"/>
</dbReference>
<dbReference type="SUPFAM" id="SSF56784">
    <property type="entry name" value="HAD-like"/>
    <property type="match status" value="1"/>
</dbReference>
<accession>A0ABV1IUW1</accession>
<protein>
    <submittedName>
        <fullName evidence="1">Cof-type HAD-IIB family hydrolase</fullName>
        <ecNumber evidence="1">3.1.3.-</ecNumber>
    </submittedName>
</protein>
<sequence>MRRRWKKTMGTSKIRLVAVDMDGTLLNRERKITQYTQNVIRRAVSQGVVFAPATGRAVNALPQELKDMEEIRYGIFSNGATIYDLKEKKVLYKNQFEQKRILELMDFLKQFDVMQSYSMNGQSYAARKDMENVDYYQLDSNTKAIIHNSRKLINDLEDFLKEHDKTETVEKITLLFRTKEERAKVWKALERFDDIQYSSSLPKNIEISKKGCNKGDGLLHLAKSLGIKREEVMGCGDADNDRELLECSGFSVAMENGIDEIKEIADYITVTNEENGVAKAMEKFVLI</sequence>
<dbReference type="InterPro" id="IPR000150">
    <property type="entry name" value="Cof"/>
</dbReference>
<keyword evidence="1" id="KW-0378">Hydrolase</keyword>
<dbReference type="InterPro" id="IPR036412">
    <property type="entry name" value="HAD-like_sf"/>
</dbReference>
<evidence type="ECO:0000313" key="1">
    <source>
        <dbReference type="EMBL" id="MEQ2710733.1"/>
    </source>
</evidence>
<dbReference type="Gene3D" id="3.30.1240.10">
    <property type="match status" value="1"/>
</dbReference>
<dbReference type="PANTHER" id="PTHR10000">
    <property type="entry name" value="PHOSPHOSERINE PHOSPHATASE"/>
    <property type="match status" value="1"/>
</dbReference>
<dbReference type="PANTHER" id="PTHR10000:SF8">
    <property type="entry name" value="HAD SUPERFAMILY HYDROLASE-LIKE, TYPE 3"/>
    <property type="match status" value="1"/>
</dbReference>
<dbReference type="CDD" id="cd07516">
    <property type="entry name" value="HAD_Pase"/>
    <property type="match status" value="1"/>
</dbReference>